<sequence>ARFILVQGRCAKFNVSYDHWDIYCSLALDHILRTTTCSFFKRFPQLEEHRLNKLHHFGGSPSVRTERLVTNNVSQRAPLSS</sequence>
<evidence type="ECO:0000313" key="2">
    <source>
        <dbReference type="Proteomes" id="UP000596742"/>
    </source>
</evidence>
<dbReference type="AlphaFoldDB" id="A0A8B6DPB2"/>
<dbReference type="Proteomes" id="UP000596742">
    <property type="component" value="Unassembled WGS sequence"/>
</dbReference>
<feature type="non-terminal residue" evidence="1">
    <location>
        <position position="1"/>
    </location>
</feature>
<gene>
    <name evidence="1" type="ORF">MGAL_10B064448</name>
</gene>
<proteinExistence type="predicted"/>
<reference evidence="1" key="1">
    <citation type="submission" date="2018-11" db="EMBL/GenBank/DDBJ databases">
        <authorList>
            <person name="Alioto T."/>
            <person name="Alioto T."/>
        </authorList>
    </citation>
    <scope>NUCLEOTIDE SEQUENCE</scope>
</reference>
<accession>A0A8B6DPB2</accession>
<organism evidence="1 2">
    <name type="scientific">Mytilus galloprovincialis</name>
    <name type="common">Mediterranean mussel</name>
    <dbReference type="NCBI Taxonomy" id="29158"/>
    <lineage>
        <taxon>Eukaryota</taxon>
        <taxon>Metazoa</taxon>
        <taxon>Spiralia</taxon>
        <taxon>Lophotrochozoa</taxon>
        <taxon>Mollusca</taxon>
        <taxon>Bivalvia</taxon>
        <taxon>Autobranchia</taxon>
        <taxon>Pteriomorphia</taxon>
        <taxon>Mytilida</taxon>
        <taxon>Mytiloidea</taxon>
        <taxon>Mytilidae</taxon>
        <taxon>Mytilinae</taxon>
        <taxon>Mytilus</taxon>
    </lineage>
</organism>
<dbReference type="EMBL" id="UYJE01003764">
    <property type="protein sequence ID" value="VDI22273.1"/>
    <property type="molecule type" value="Genomic_DNA"/>
</dbReference>
<feature type="non-terminal residue" evidence="1">
    <location>
        <position position="81"/>
    </location>
</feature>
<comment type="caution">
    <text evidence="1">The sequence shown here is derived from an EMBL/GenBank/DDBJ whole genome shotgun (WGS) entry which is preliminary data.</text>
</comment>
<name>A0A8B6DPB2_MYTGA</name>
<keyword evidence="2" id="KW-1185">Reference proteome</keyword>
<protein>
    <submittedName>
        <fullName evidence="1">Uncharacterized protein</fullName>
    </submittedName>
</protein>
<evidence type="ECO:0000313" key="1">
    <source>
        <dbReference type="EMBL" id="VDI22273.1"/>
    </source>
</evidence>